<evidence type="ECO:0000313" key="2">
    <source>
        <dbReference type="EMBL" id="PZV33107.1"/>
    </source>
</evidence>
<dbReference type="RefSeq" id="WP_111549071.1">
    <property type="nucleotide sequence ID" value="NZ_MZXV01000085.1"/>
</dbReference>
<dbReference type="EMBL" id="MZXV01000085">
    <property type="protein sequence ID" value="PZV33107.1"/>
    <property type="molecule type" value="Genomic_DNA"/>
</dbReference>
<keyword evidence="3" id="KW-1185">Reference proteome</keyword>
<dbReference type="AlphaFoldDB" id="A0A2W7BR16"/>
<dbReference type="PRINTS" id="PR00313">
    <property type="entry name" value="CABNDNGRPT"/>
</dbReference>
<dbReference type="InterPro" id="IPR011049">
    <property type="entry name" value="Serralysin-like_metalloprot_C"/>
</dbReference>
<dbReference type="Gene3D" id="2.150.10.10">
    <property type="entry name" value="Serralysin-like metalloprotease, C-terminal"/>
    <property type="match status" value="1"/>
</dbReference>
<dbReference type="OrthoDB" id="7876310at2"/>
<name>A0A2W7BR16_9HYPH</name>
<sequence>MATSQIAGAGGTTTSFSNTPQAGDDLFLFSEDATGVLILNVMANDQGGAAKLLYSIDDGTSASTSTKIAAPTDLLARDATYSTNSLGLVGTTDTSALGARIWIGTDGAIHYNKVDIDAQVQALAEGQVLYDKLTYAIRLGNGTLSWATTYVKFTGANDAAVITVNGAEDTSVTEKSGVANGTPGDATAAGDLNATDVDNPATFNTQTDAAKSYGTFSIGADGTWSYTLDDNNGDVQALNTGGTLHELVTVTTADGTAKVIDITIHGANDAAVITVNGVEDTSVTEASGVANGTPGDATAAGDLNATDVDNPATFNTQTDAAKSYGTFSIGADGTWSYTLDDNNGDVQALNTGGTLHELVTVTTADGTAKVIDITIHGANDAAVLSSASVNLTETNSAADISTSGTLTISDVDSPATFVAQAATGGSYGTFAINSAGAWTYTASSAHDEFVAGQHYTESFNVMSADGTHTSVDIDILGTSDAPPRFAPTDIQLTPSTTTDNVSFGSFQFSGTLAATDPDPGSFIYSITSQSDSGLFSIAGNTLSSTDLSPSKAYSITVQATQVGDPGGALYQYSETFQVLTGSNGNSTDNLSNPVGGDDILYGNGGADSIFGLAGNDTLFGQGGNDTLNGGDGNDRLVGGVGPDTLTGGAGSDTFYYGPTVTDSAPGAGNFDTITDFVHGVDKIDLSSIDANTGSGGDQAFLIGGSNIATVANTITWSEAGGNTIVHVDVNGNTTADLQITLTGVGLGLTASDFVL</sequence>
<accession>A0A2W7BR16</accession>
<evidence type="ECO:0000259" key="1">
    <source>
        <dbReference type="PROSITE" id="PS50268"/>
    </source>
</evidence>
<dbReference type="Pfam" id="PF00353">
    <property type="entry name" value="HemolysinCabind"/>
    <property type="match status" value="2"/>
</dbReference>
<gene>
    <name evidence="2" type="ORF">B5V02_37800</name>
</gene>
<evidence type="ECO:0000313" key="3">
    <source>
        <dbReference type="Proteomes" id="UP000248616"/>
    </source>
</evidence>
<dbReference type="GO" id="GO:0007156">
    <property type="term" value="P:homophilic cell adhesion via plasma membrane adhesion molecules"/>
    <property type="evidence" value="ECO:0007669"/>
    <property type="project" value="InterPro"/>
</dbReference>
<dbReference type="InterPro" id="IPR018511">
    <property type="entry name" value="Hemolysin-typ_Ca-bd_CS"/>
</dbReference>
<dbReference type="Gene3D" id="2.60.40.10">
    <property type="entry name" value="Immunoglobulins"/>
    <property type="match status" value="3"/>
</dbReference>
<dbReference type="GO" id="GO:0016020">
    <property type="term" value="C:membrane"/>
    <property type="evidence" value="ECO:0007669"/>
    <property type="project" value="InterPro"/>
</dbReference>
<comment type="caution">
    <text evidence="2">The sequence shown here is derived from an EMBL/GenBank/DDBJ whole genome shotgun (WGS) entry which is preliminary data.</text>
</comment>
<dbReference type="PROSITE" id="PS00330">
    <property type="entry name" value="HEMOLYSIN_CALCIUM"/>
    <property type="match status" value="3"/>
</dbReference>
<protein>
    <recommendedName>
        <fullName evidence="1">Cadherin domain-containing protein</fullName>
    </recommendedName>
</protein>
<dbReference type="PROSITE" id="PS50268">
    <property type="entry name" value="CADHERIN_2"/>
    <property type="match status" value="1"/>
</dbReference>
<dbReference type="InterPro" id="IPR002126">
    <property type="entry name" value="Cadherin-like_dom"/>
</dbReference>
<dbReference type="InterPro" id="IPR040853">
    <property type="entry name" value="RapA2_cadherin-like"/>
</dbReference>
<dbReference type="InterPro" id="IPR010221">
    <property type="entry name" value="VCBS_dom"/>
</dbReference>
<dbReference type="GO" id="GO:0005509">
    <property type="term" value="F:calcium ion binding"/>
    <property type="evidence" value="ECO:0007669"/>
    <property type="project" value="InterPro"/>
</dbReference>
<proteinExistence type="predicted"/>
<dbReference type="Pfam" id="PF17803">
    <property type="entry name" value="Cadherin_4"/>
    <property type="match status" value="3"/>
</dbReference>
<dbReference type="InterPro" id="IPR013783">
    <property type="entry name" value="Ig-like_fold"/>
</dbReference>
<dbReference type="NCBIfam" id="TIGR01965">
    <property type="entry name" value="VCBS_repeat"/>
    <property type="match status" value="4"/>
</dbReference>
<dbReference type="Proteomes" id="UP000248616">
    <property type="component" value="Unassembled WGS sequence"/>
</dbReference>
<feature type="domain" description="Cadherin" evidence="1">
    <location>
        <begin position="489"/>
        <end position="595"/>
    </location>
</feature>
<dbReference type="SUPFAM" id="SSF51120">
    <property type="entry name" value="beta-Roll"/>
    <property type="match status" value="1"/>
</dbReference>
<reference evidence="3" key="1">
    <citation type="submission" date="2017-03" db="EMBL/GenBank/DDBJ databases">
        <authorList>
            <person name="Safronova V.I."/>
            <person name="Sazanova A.L."/>
            <person name="Chirak E.R."/>
        </authorList>
    </citation>
    <scope>NUCLEOTIDE SEQUENCE [LARGE SCALE GENOMIC DNA]</scope>
    <source>
        <strain evidence="3">Ach-343</strain>
    </source>
</reference>
<dbReference type="CDD" id="cd11304">
    <property type="entry name" value="Cadherin_repeat"/>
    <property type="match status" value="1"/>
</dbReference>
<organism evidence="2 3">
    <name type="scientific">Mesorhizobium kowhaii</name>
    <dbReference type="NCBI Taxonomy" id="1300272"/>
    <lineage>
        <taxon>Bacteria</taxon>
        <taxon>Pseudomonadati</taxon>
        <taxon>Pseudomonadota</taxon>
        <taxon>Alphaproteobacteria</taxon>
        <taxon>Hyphomicrobiales</taxon>
        <taxon>Phyllobacteriaceae</taxon>
        <taxon>Mesorhizobium</taxon>
    </lineage>
</organism>
<dbReference type="InterPro" id="IPR001343">
    <property type="entry name" value="Hemolysn_Ca-bd"/>
</dbReference>